<proteinExistence type="predicted"/>
<dbReference type="PROSITE" id="PS51257">
    <property type="entry name" value="PROKAR_LIPOPROTEIN"/>
    <property type="match status" value="1"/>
</dbReference>
<dbReference type="Proteomes" id="UP000065151">
    <property type="component" value="Chromosome"/>
</dbReference>
<protein>
    <recommendedName>
        <fullName evidence="4">DUF4386 domain-containing protein</fullName>
    </recommendedName>
</protein>
<dbReference type="AlphaFoldDB" id="A0A0U3QXZ7"/>
<evidence type="ECO:0000256" key="1">
    <source>
        <dbReference type="SAM" id="Phobius"/>
    </source>
</evidence>
<accession>A0A0U3QXZ7</accession>
<keyword evidence="1" id="KW-0812">Transmembrane</keyword>
<feature type="transmembrane region" description="Helical" evidence="1">
    <location>
        <begin position="49"/>
        <end position="73"/>
    </location>
</feature>
<evidence type="ECO:0000313" key="2">
    <source>
        <dbReference type="EMBL" id="ALV41740.1"/>
    </source>
</evidence>
<keyword evidence="1" id="KW-1133">Transmembrane helix</keyword>
<evidence type="ECO:0008006" key="4">
    <source>
        <dbReference type="Google" id="ProtNLM"/>
    </source>
</evidence>
<name>A0A0U3QXZ7_9MICC</name>
<gene>
    <name evidence="2" type="ORF">AU252_11740</name>
</gene>
<organism evidence="2">
    <name type="scientific">Pseudarthrobacter sulfonivorans</name>
    <dbReference type="NCBI Taxonomy" id="121292"/>
    <lineage>
        <taxon>Bacteria</taxon>
        <taxon>Bacillati</taxon>
        <taxon>Actinomycetota</taxon>
        <taxon>Actinomycetes</taxon>
        <taxon>Micrococcales</taxon>
        <taxon>Micrococcaceae</taxon>
        <taxon>Pseudarthrobacter</taxon>
    </lineage>
</organism>
<reference evidence="2 3" key="1">
    <citation type="submission" date="2015-12" db="EMBL/GenBank/DDBJ databases">
        <authorList>
            <person name="Shamseldin A."/>
            <person name="Moawad H."/>
            <person name="Abd El-Rahim W.M."/>
            <person name="Sadowsky M.J."/>
        </authorList>
    </citation>
    <scope>NUCLEOTIDE SEQUENCE [LARGE SCALE GENOMIC DNA]</scope>
    <source>
        <strain evidence="2 3">Ar51</strain>
    </source>
</reference>
<feature type="transmembrane region" description="Helical" evidence="1">
    <location>
        <begin position="85"/>
        <end position="105"/>
    </location>
</feature>
<evidence type="ECO:0000313" key="3">
    <source>
        <dbReference type="Proteomes" id="UP000065151"/>
    </source>
</evidence>
<sequence length="209" mass="21697">MQGSKPYQKAGAVIVAAGACWGLGISFVGNVHATRDPAARLAMLERHRGLWVAGQFLAAAGTMAVPVGFARFAQSIRSGPGPAKTLAAGAAAALMAGAPLFVVALADRASDLERFAYRRGSNWPFLTYSGLHIGGLAALGAGLLLLPLKPWTGITAAASAPVFAAILAGTKDIPPFAFYLVETAVGVQLMRYEEPMAPSEDHTDALPRR</sequence>
<feature type="transmembrane region" description="Helical" evidence="1">
    <location>
        <begin position="125"/>
        <end position="146"/>
    </location>
</feature>
<dbReference type="KEGG" id="psul:AU252_11740"/>
<keyword evidence="1" id="KW-0472">Membrane</keyword>
<dbReference type="EMBL" id="CP013747">
    <property type="protein sequence ID" value="ALV41740.1"/>
    <property type="molecule type" value="Genomic_DNA"/>
</dbReference>